<feature type="chain" id="PRO_5031054810" evidence="1">
    <location>
        <begin position="27"/>
        <end position="110"/>
    </location>
</feature>
<dbReference type="EMBL" id="JACIIJ010000024">
    <property type="protein sequence ID" value="MBB6225292.1"/>
    <property type="molecule type" value="Genomic_DNA"/>
</dbReference>
<protein>
    <submittedName>
        <fullName evidence="2">Uncharacterized protein</fullName>
    </submittedName>
</protein>
<proteinExistence type="predicted"/>
<dbReference type="Proteomes" id="UP000517187">
    <property type="component" value="Unassembled WGS sequence"/>
</dbReference>
<dbReference type="AlphaFoldDB" id="A0A7X0A112"/>
<evidence type="ECO:0000256" key="1">
    <source>
        <dbReference type="SAM" id="SignalP"/>
    </source>
</evidence>
<dbReference type="RefSeq" id="WP_184697837.1">
    <property type="nucleotide sequence ID" value="NZ_JACIIJ010000024.1"/>
</dbReference>
<evidence type="ECO:0000313" key="3">
    <source>
        <dbReference type="Proteomes" id="UP000517187"/>
    </source>
</evidence>
<keyword evidence="1" id="KW-0732">Signal</keyword>
<name>A0A7X0A112_RHILE</name>
<organism evidence="2 3">
    <name type="scientific">Rhizobium leguminosarum</name>
    <dbReference type="NCBI Taxonomy" id="384"/>
    <lineage>
        <taxon>Bacteria</taxon>
        <taxon>Pseudomonadati</taxon>
        <taxon>Pseudomonadota</taxon>
        <taxon>Alphaproteobacteria</taxon>
        <taxon>Hyphomicrobiales</taxon>
        <taxon>Rhizobiaceae</taxon>
        <taxon>Rhizobium/Agrobacterium group</taxon>
        <taxon>Rhizobium</taxon>
    </lineage>
</organism>
<accession>A0A7X0A112</accession>
<gene>
    <name evidence="2" type="ORF">GGE66_006319</name>
</gene>
<reference evidence="2 3" key="1">
    <citation type="submission" date="2020-08" db="EMBL/GenBank/DDBJ databases">
        <title>Genomic Encyclopedia of Type Strains, Phase IV (KMG-V): Genome sequencing to study the core and pangenomes of soil and plant-associated prokaryotes.</title>
        <authorList>
            <person name="Whitman W."/>
        </authorList>
    </citation>
    <scope>NUCLEOTIDE SEQUENCE [LARGE SCALE GENOMIC DNA]</scope>
    <source>
        <strain evidence="2 3">SEMIA 4011</strain>
    </source>
</reference>
<evidence type="ECO:0000313" key="2">
    <source>
        <dbReference type="EMBL" id="MBB6225292.1"/>
    </source>
</evidence>
<sequence>MIRRHLNRSGLVLIFCIGVAATSAYAQTPAECDFSQVIELQNLAIAYFRQASAAEVAGDVEQSCDAAQGYLSAMEQQYDFMQACGSPAQIVQVETLLSQSKRSKEKFCEN</sequence>
<feature type="signal peptide" evidence="1">
    <location>
        <begin position="1"/>
        <end position="26"/>
    </location>
</feature>
<comment type="caution">
    <text evidence="2">The sequence shown here is derived from an EMBL/GenBank/DDBJ whole genome shotgun (WGS) entry which is preliminary data.</text>
</comment>